<evidence type="ECO:0000313" key="2">
    <source>
        <dbReference type="Proteomes" id="UP000012062"/>
    </source>
</evidence>
<accession>M5EN76</accession>
<organism evidence="1 2">
    <name type="scientific">Mesorhizobium metallidurans STM 2683</name>
    <dbReference type="NCBI Taxonomy" id="1297569"/>
    <lineage>
        <taxon>Bacteria</taxon>
        <taxon>Pseudomonadati</taxon>
        <taxon>Pseudomonadota</taxon>
        <taxon>Alphaproteobacteria</taxon>
        <taxon>Hyphomicrobiales</taxon>
        <taxon>Phyllobacteriaceae</taxon>
        <taxon>Mesorhizobium</taxon>
    </lineage>
</organism>
<proteinExistence type="predicted"/>
<reference evidence="1 2" key="1">
    <citation type="submission" date="2013-02" db="EMBL/GenBank/DDBJ databases">
        <authorList>
            <person name="Genoscope - CEA"/>
        </authorList>
    </citation>
    <scope>NUCLEOTIDE SEQUENCE [LARGE SCALE GENOMIC DNA]</scope>
    <source>
        <strain evidence="1 2">STM 2683</strain>
    </source>
</reference>
<name>M5EN76_9HYPH</name>
<sequence length="80" mass="8687">MGTVYFFGSRSALTCPYVSGMDTVTPSLARGDSGATVVACDHFGDSRSRRPQSLGHVYEIEIGTVCHHLHANRLRESLGF</sequence>
<keyword evidence="2" id="KW-1185">Reference proteome</keyword>
<evidence type="ECO:0000313" key="1">
    <source>
        <dbReference type="EMBL" id="CCV05635.1"/>
    </source>
</evidence>
<protein>
    <submittedName>
        <fullName evidence="1">Uncharacterized protein</fullName>
    </submittedName>
</protein>
<comment type="caution">
    <text evidence="1">The sequence shown here is derived from an EMBL/GenBank/DDBJ whole genome shotgun (WGS) entry which is preliminary data.</text>
</comment>
<gene>
    <name evidence="1" type="ORF">MESS2_1620010</name>
</gene>
<dbReference type="Proteomes" id="UP000012062">
    <property type="component" value="Unassembled WGS sequence"/>
</dbReference>
<dbReference type="EMBL" id="CAUM01000071">
    <property type="protein sequence ID" value="CCV05635.1"/>
    <property type="molecule type" value="Genomic_DNA"/>
</dbReference>
<dbReference type="AlphaFoldDB" id="M5EN76"/>